<proteinExistence type="predicted"/>
<dbReference type="EMBL" id="BJWL01000011">
    <property type="protein sequence ID" value="GFY96782.1"/>
    <property type="molecule type" value="Genomic_DNA"/>
</dbReference>
<protein>
    <submittedName>
        <fullName evidence="1">Uncharacterized protein</fullName>
    </submittedName>
</protein>
<evidence type="ECO:0000313" key="2">
    <source>
        <dbReference type="Proteomes" id="UP000585474"/>
    </source>
</evidence>
<dbReference type="Proteomes" id="UP000585474">
    <property type="component" value="Unassembled WGS sequence"/>
</dbReference>
<evidence type="ECO:0000313" key="1">
    <source>
        <dbReference type="EMBL" id="GFY96782.1"/>
    </source>
</evidence>
<gene>
    <name evidence="1" type="ORF">Acr_11g0010880</name>
</gene>
<comment type="caution">
    <text evidence="1">The sequence shown here is derived from an EMBL/GenBank/DDBJ whole genome shotgun (WGS) entry which is preliminary data.</text>
</comment>
<accession>A0A7J0FDK5</accession>
<dbReference type="AlphaFoldDB" id="A0A7J0FDK5"/>
<dbReference type="OrthoDB" id="1724808at2759"/>
<reference evidence="1 2" key="1">
    <citation type="submission" date="2019-07" db="EMBL/GenBank/DDBJ databases">
        <title>De Novo Assembly of kiwifruit Actinidia rufa.</title>
        <authorList>
            <person name="Sugita-Konishi S."/>
            <person name="Sato K."/>
            <person name="Mori E."/>
            <person name="Abe Y."/>
            <person name="Kisaki G."/>
            <person name="Hamano K."/>
            <person name="Suezawa K."/>
            <person name="Otani M."/>
            <person name="Fukuda T."/>
            <person name="Manabe T."/>
            <person name="Gomi K."/>
            <person name="Tabuchi M."/>
            <person name="Akimitsu K."/>
            <person name="Kataoka I."/>
        </authorList>
    </citation>
    <scope>NUCLEOTIDE SEQUENCE [LARGE SCALE GENOMIC DNA]</scope>
    <source>
        <strain evidence="2">cv. Fuchu</strain>
    </source>
</reference>
<keyword evidence="2" id="KW-1185">Reference proteome</keyword>
<dbReference type="PANTHER" id="PTHR34222">
    <property type="entry name" value="GAG_PRE-INTEGRS DOMAIN-CONTAINING PROTEIN"/>
    <property type="match status" value="1"/>
</dbReference>
<sequence>MASRVPEFSEIIQSSLAPVAPTVAITPRPDLSLSQQTPAHCIARDSQETLRLSVADYFGFLQSHWEELAQYEPLSDFLATAATIVSQHIYQFLMGLKSEYESLRIQILNTSRLPALYEAFAIIDGDEHRCLIQASPSISPGPTPIADQMAFAASGLGSRSSGGRPIYSYRGDTGHIREQCFKLHPELRGKTCKRKWKGPPRTTTVVDTSPGSTVTLATSTPTVFDAKTSHPTWILDSGANDHITGTPSFPSPDETTILANLDGLPRPIPLFDSPPIQVPPVSAARAPLKVNTRRVSHSASLPLFFGIWYFSFTFSSYFCHTPLSFSYSSSPDHFGFSGCTNYPIAKYIYVLSVSFCLVSVLY</sequence>
<organism evidence="1 2">
    <name type="scientific">Actinidia rufa</name>
    <dbReference type="NCBI Taxonomy" id="165716"/>
    <lineage>
        <taxon>Eukaryota</taxon>
        <taxon>Viridiplantae</taxon>
        <taxon>Streptophyta</taxon>
        <taxon>Embryophyta</taxon>
        <taxon>Tracheophyta</taxon>
        <taxon>Spermatophyta</taxon>
        <taxon>Magnoliopsida</taxon>
        <taxon>eudicotyledons</taxon>
        <taxon>Gunneridae</taxon>
        <taxon>Pentapetalae</taxon>
        <taxon>asterids</taxon>
        <taxon>Ericales</taxon>
        <taxon>Actinidiaceae</taxon>
        <taxon>Actinidia</taxon>
    </lineage>
</organism>
<name>A0A7J0FDK5_9ERIC</name>
<dbReference type="PANTHER" id="PTHR34222:SF100">
    <property type="entry name" value="CCHC-TYPE DOMAIN-CONTAINING PROTEIN"/>
    <property type="match status" value="1"/>
</dbReference>